<comment type="caution">
    <text evidence="1">The sequence shown here is derived from an EMBL/GenBank/DDBJ whole genome shotgun (WGS) entry which is preliminary data.</text>
</comment>
<organism evidence="1 2">
    <name type="scientific">Planomonospora parontospora</name>
    <dbReference type="NCBI Taxonomy" id="58119"/>
    <lineage>
        <taxon>Bacteria</taxon>
        <taxon>Bacillati</taxon>
        <taxon>Actinomycetota</taxon>
        <taxon>Actinomycetes</taxon>
        <taxon>Streptosporangiales</taxon>
        <taxon>Streptosporangiaceae</taxon>
        <taxon>Planomonospora</taxon>
    </lineage>
</organism>
<evidence type="ECO:0000313" key="1">
    <source>
        <dbReference type="EMBL" id="GGK94928.1"/>
    </source>
</evidence>
<reference evidence="1" key="2">
    <citation type="submission" date="2022-09" db="EMBL/GenBank/DDBJ databases">
        <authorList>
            <person name="Sun Q."/>
            <person name="Ohkuma M."/>
        </authorList>
    </citation>
    <scope>NUCLEOTIDE SEQUENCE</scope>
    <source>
        <strain evidence="1">JCM 3093</strain>
    </source>
</reference>
<dbReference type="Proteomes" id="UP000627984">
    <property type="component" value="Unassembled WGS sequence"/>
</dbReference>
<dbReference type="EMBL" id="BMQD01000031">
    <property type="protein sequence ID" value="GGK94928.1"/>
    <property type="molecule type" value="Genomic_DNA"/>
</dbReference>
<proteinExistence type="predicted"/>
<dbReference type="AlphaFoldDB" id="A0AA37BN33"/>
<name>A0AA37BN33_9ACTN</name>
<gene>
    <name evidence="1" type="ORF">GCM10010126_62980</name>
</gene>
<accession>A0AA37BN33</accession>
<evidence type="ECO:0000313" key="2">
    <source>
        <dbReference type="Proteomes" id="UP000627984"/>
    </source>
</evidence>
<protein>
    <submittedName>
        <fullName evidence="1">Uncharacterized protein</fullName>
    </submittedName>
</protein>
<reference evidence="1" key="1">
    <citation type="journal article" date="2014" name="Int. J. Syst. Evol. Microbiol.">
        <title>Complete genome sequence of Corynebacterium casei LMG S-19264T (=DSM 44701T), isolated from a smear-ripened cheese.</title>
        <authorList>
            <consortium name="US DOE Joint Genome Institute (JGI-PGF)"/>
            <person name="Walter F."/>
            <person name="Albersmeier A."/>
            <person name="Kalinowski J."/>
            <person name="Ruckert C."/>
        </authorList>
    </citation>
    <scope>NUCLEOTIDE SEQUENCE</scope>
    <source>
        <strain evidence="1">JCM 3093</strain>
    </source>
</reference>
<sequence>MYEARLRPGDSAGYHRVAMSSRAFTEGTQGSGREVSFRYRDVVPTGCAPVGSGRRSVLLDAGERPVAAGADAYEAASDRADTAGVVATDASSPAAITPKHRLRPLPLREEPWPVAAAPSPAVRAGVPAPPYRPPVSVVSVT</sequence>